<keyword evidence="2" id="KW-1185">Reference proteome</keyword>
<protein>
    <submittedName>
        <fullName evidence="1">Uncharacterized protein</fullName>
    </submittedName>
</protein>
<dbReference type="EMBL" id="JABSTV010001254">
    <property type="protein sequence ID" value="KAH7938957.1"/>
    <property type="molecule type" value="Genomic_DNA"/>
</dbReference>
<sequence length="62" mass="7023">MRHRATTTQTHIGTHIDTRLLDAPAIVGFRIERDTVKSANYKGAATIATAFWARWLRHSADF</sequence>
<evidence type="ECO:0000313" key="2">
    <source>
        <dbReference type="Proteomes" id="UP000821837"/>
    </source>
</evidence>
<organism evidence="1 2">
    <name type="scientific">Rhipicephalus sanguineus</name>
    <name type="common">Brown dog tick</name>
    <name type="synonym">Ixodes sanguineus</name>
    <dbReference type="NCBI Taxonomy" id="34632"/>
    <lineage>
        <taxon>Eukaryota</taxon>
        <taxon>Metazoa</taxon>
        <taxon>Ecdysozoa</taxon>
        <taxon>Arthropoda</taxon>
        <taxon>Chelicerata</taxon>
        <taxon>Arachnida</taxon>
        <taxon>Acari</taxon>
        <taxon>Parasitiformes</taxon>
        <taxon>Ixodida</taxon>
        <taxon>Ixodoidea</taxon>
        <taxon>Ixodidae</taxon>
        <taxon>Rhipicephalinae</taxon>
        <taxon>Rhipicephalus</taxon>
        <taxon>Rhipicephalus</taxon>
    </lineage>
</organism>
<evidence type="ECO:0000313" key="1">
    <source>
        <dbReference type="EMBL" id="KAH7938957.1"/>
    </source>
</evidence>
<reference evidence="1" key="1">
    <citation type="journal article" date="2020" name="Cell">
        <title>Large-Scale Comparative Analyses of Tick Genomes Elucidate Their Genetic Diversity and Vector Capacities.</title>
        <authorList>
            <consortium name="Tick Genome and Microbiome Consortium (TIGMIC)"/>
            <person name="Jia N."/>
            <person name="Wang J."/>
            <person name="Shi W."/>
            <person name="Du L."/>
            <person name="Sun Y."/>
            <person name="Zhan W."/>
            <person name="Jiang J.F."/>
            <person name="Wang Q."/>
            <person name="Zhang B."/>
            <person name="Ji P."/>
            <person name="Bell-Sakyi L."/>
            <person name="Cui X.M."/>
            <person name="Yuan T.T."/>
            <person name="Jiang B.G."/>
            <person name="Yang W.F."/>
            <person name="Lam T.T."/>
            <person name="Chang Q.C."/>
            <person name="Ding S.J."/>
            <person name="Wang X.J."/>
            <person name="Zhu J.G."/>
            <person name="Ruan X.D."/>
            <person name="Zhao L."/>
            <person name="Wei J.T."/>
            <person name="Ye R.Z."/>
            <person name="Que T.C."/>
            <person name="Du C.H."/>
            <person name="Zhou Y.H."/>
            <person name="Cheng J.X."/>
            <person name="Dai P.F."/>
            <person name="Guo W.B."/>
            <person name="Han X.H."/>
            <person name="Huang E.J."/>
            <person name="Li L.F."/>
            <person name="Wei W."/>
            <person name="Gao Y.C."/>
            <person name="Liu J.Z."/>
            <person name="Shao H.Z."/>
            <person name="Wang X."/>
            <person name="Wang C.C."/>
            <person name="Yang T.C."/>
            <person name="Huo Q.B."/>
            <person name="Li W."/>
            <person name="Chen H.Y."/>
            <person name="Chen S.E."/>
            <person name="Zhou L.G."/>
            <person name="Ni X.B."/>
            <person name="Tian J.H."/>
            <person name="Sheng Y."/>
            <person name="Liu T."/>
            <person name="Pan Y.S."/>
            <person name="Xia L.Y."/>
            <person name="Li J."/>
            <person name="Zhao F."/>
            <person name="Cao W.C."/>
        </authorList>
    </citation>
    <scope>NUCLEOTIDE SEQUENCE</scope>
    <source>
        <strain evidence="1">Rsan-2018</strain>
    </source>
</reference>
<dbReference type="Proteomes" id="UP000821837">
    <property type="component" value="Chromosome 8"/>
</dbReference>
<reference evidence="1" key="2">
    <citation type="submission" date="2021-09" db="EMBL/GenBank/DDBJ databases">
        <authorList>
            <person name="Jia N."/>
            <person name="Wang J."/>
            <person name="Shi W."/>
            <person name="Du L."/>
            <person name="Sun Y."/>
            <person name="Zhan W."/>
            <person name="Jiang J."/>
            <person name="Wang Q."/>
            <person name="Zhang B."/>
            <person name="Ji P."/>
            <person name="Sakyi L.B."/>
            <person name="Cui X."/>
            <person name="Yuan T."/>
            <person name="Jiang B."/>
            <person name="Yang W."/>
            <person name="Lam T.T.-Y."/>
            <person name="Chang Q."/>
            <person name="Ding S."/>
            <person name="Wang X."/>
            <person name="Zhu J."/>
            <person name="Ruan X."/>
            <person name="Zhao L."/>
            <person name="Wei J."/>
            <person name="Que T."/>
            <person name="Du C."/>
            <person name="Cheng J."/>
            <person name="Dai P."/>
            <person name="Han X."/>
            <person name="Huang E."/>
            <person name="Gao Y."/>
            <person name="Liu J."/>
            <person name="Shao H."/>
            <person name="Ye R."/>
            <person name="Li L."/>
            <person name="Wei W."/>
            <person name="Wang X."/>
            <person name="Wang C."/>
            <person name="Huo Q."/>
            <person name="Li W."/>
            <person name="Guo W."/>
            <person name="Chen H."/>
            <person name="Chen S."/>
            <person name="Zhou L."/>
            <person name="Zhou L."/>
            <person name="Ni X."/>
            <person name="Tian J."/>
            <person name="Zhou Y."/>
            <person name="Sheng Y."/>
            <person name="Liu T."/>
            <person name="Pan Y."/>
            <person name="Xia L."/>
            <person name="Li J."/>
            <person name="Zhao F."/>
            <person name="Cao W."/>
        </authorList>
    </citation>
    <scope>NUCLEOTIDE SEQUENCE</scope>
    <source>
        <strain evidence="1">Rsan-2018</strain>
        <tissue evidence="1">Larvae</tissue>
    </source>
</reference>
<dbReference type="AlphaFoldDB" id="A0A9D4PEK1"/>
<gene>
    <name evidence="1" type="ORF">HPB52_002954</name>
</gene>
<name>A0A9D4PEK1_RHISA</name>
<comment type="caution">
    <text evidence="1">The sequence shown here is derived from an EMBL/GenBank/DDBJ whole genome shotgun (WGS) entry which is preliminary data.</text>
</comment>
<accession>A0A9D4PEK1</accession>
<proteinExistence type="predicted"/>